<reference evidence="6 7" key="1">
    <citation type="submission" date="2017-09" db="EMBL/GenBank/DDBJ databases">
        <title>A multilocus sequence analysis scheme for characterization of bacteria in the genus Thioclava.</title>
        <authorList>
            <person name="Liu Y."/>
            <person name="Shao Z."/>
        </authorList>
    </citation>
    <scope>NUCLEOTIDE SEQUENCE [LARGE SCALE GENOMIC DNA]</scope>
    <source>
        <strain evidence="6 7">CAU 1312</strain>
    </source>
</reference>
<dbReference type="InterPro" id="IPR002657">
    <property type="entry name" value="BilAc:Na_symport/Acr3"/>
</dbReference>
<evidence type="ECO:0000256" key="2">
    <source>
        <dbReference type="ARBA" id="ARBA00022692"/>
    </source>
</evidence>
<evidence type="ECO:0000256" key="1">
    <source>
        <dbReference type="ARBA" id="ARBA00004141"/>
    </source>
</evidence>
<evidence type="ECO:0000256" key="3">
    <source>
        <dbReference type="ARBA" id="ARBA00022989"/>
    </source>
</evidence>
<accession>A0A2A4CSF4</accession>
<sequence length="349" mass="35854">MREASAAPARRTRRVSMVVLSAVFDRNLGLRSCASLDFDQGGRKRRTATLSGTCSELRGIGMAGFLAAFLPVAMMVLMFSLGLRLRLGEIVGELRAPKALGLGLMVQMLGLPVLAFGVARAIGLDPMLTAGLMLVAASPGGVTSNYAAHLARGSIGLSVAMTLVTSLLAPVTLPLVLVASGVSAPEPAGLLKISLGMSAVAVAPMALGMVLARYLPRLATPLARGVDPLAKLLFLAMVIATFVQNWGAMQGAVSDVGGAVLVLALLGPALAFAVARLGRLDGTRLRTVMTEAALQNVAITIFVASQLLGQPELAIPGLIYAVLMNFVALLIIGSAALGGTREAVPAPRS</sequence>
<dbReference type="AlphaFoldDB" id="A0A2A4CSF4"/>
<keyword evidence="7" id="KW-1185">Reference proteome</keyword>
<evidence type="ECO:0000313" key="7">
    <source>
        <dbReference type="Proteomes" id="UP000243507"/>
    </source>
</evidence>
<feature type="transmembrane region" description="Helical" evidence="5">
    <location>
        <begin position="287"/>
        <end position="308"/>
    </location>
</feature>
<feature type="transmembrane region" description="Helical" evidence="5">
    <location>
        <begin position="155"/>
        <end position="177"/>
    </location>
</feature>
<comment type="caution">
    <text evidence="6">The sequence shown here is derived from an EMBL/GenBank/DDBJ whole genome shotgun (WGS) entry which is preliminary data.</text>
</comment>
<dbReference type="OrthoDB" id="9806785at2"/>
<feature type="transmembrane region" description="Helical" evidence="5">
    <location>
        <begin position="128"/>
        <end position="148"/>
    </location>
</feature>
<dbReference type="Pfam" id="PF01758">
    <property type="entry name" value="SBF"/>
    <property type="match status" value="1"/>
</dbReference>
<keyword evidence="4 5" id="KW-0472">Membrane</keyword>
<evidence type="ECO:0000313" key="6">
    <source>
        <dbReference type="EMBL" id="PCD77182.1"/>
    </source>
</evidence>
<dbReference type="GO" id="GO:0016020">
    <property type="term" value="C:membrane"/>
    <property type="evidence" value="ECO:0007669"/>
    <property type="project" value="UniProtKB-SubCell"/>
</dbReference>
<gene>
    <name evidence="6" type="ORF">CLN94_05290</name>
</gene>
<organism evidence="6 7">
    <name type="scientific">Pseudothioclava arenosa</name>
    <dbReference type="NCBI Taxonomy" id="1795308"/>
    <lineage>
        <taxon>Bacteria</taxon>
        <taxon>Pseudomonadati</taxon>
        <taxon>Pseudomonadota</taxon>
        <taxon>Alphaproteobacteria</taxon>
        <taxon>Rhodobacterales</taxon>
        <taxon>Paracoccaceae</taxon>
        <taxon>Pseudothioclava</taxon>
    </lineage>
</organism>
<feature type="transmembrane region" description="Helical" evidence="5">
    <location>
        <begin position="256"/>
        <end position="275"/>
    </location>
</feature>
<protein>
    <recommendedName>
        <fullName evidence="8">Bile acid:sodium symporter family protein</fullName>
    </recommendedName>
</protein>
<dbReference type="InterPro" id="IPR038770">
    <property type="entry name" value="Na+/solute_symporter_sf"/>
</dbReference>
<proteinExistence type="predicted"/>
<comment type="subcellular location">
    <subcellularLocation>
        <location evidence="1">Membrane</location>
        <topology evidence="1">Multi-pass membrane protein</topology>
    </subcellularLocation>
</comment>
<dbReference type="PANTHER" id="PTHR10361">
    <property type="entry name" value="SODIUM-BILE ACID COTRANSPORTER"/>
    <property type="match status" value="1"/>
</dbReference>
<feature type="transmembrane region" description="Helical" evidence="5">
    <location>
        <begin position="65"/>
        <end position="87"/>
    </location>
</feature>
<dbReference type="Gene3D" id="1.20.1530.20">
    <property type="match status" value="1"/>
</dbReference>
<evidence type="ECO:0008006" key="8">
    <source>
        <dbReference type="Google" id="ProtNLM"/>
    </source>
</evidence>
<keyword evidence="2 5" id="KW-0812">Transmembrane</keyword>
<dbReference type="PANTHER" id="PTHR10361:SF24">
    <property type="entry name" value="P3 PROTEIN"/>
    <property type="match status" value="1"/>
</dbReference>
<name>A0A2A4CSF4_9RHOB</name>
<feature type="transmembrane region" description="Helical" evidence="5">
    <location>
        <begin position="314"/>
        <end position="338"/>
    </location>
</feature>
<feature type="transmembrane region" description="Helical" evidence="5">
    <location>
        <begin position="232"/>
        <end position="250"/>
    </location>
</feature>
<evidence type="ECO:0000256" key="4">
    <source>
        <dbReference type="ARBA" id="ARBA00023136"/>
    </source>
</evidence>
<feature type="transmembrane region" description="Helical" evidence="5">
    <location>
        <begin position="189"/>
        <end position="211"/>
    </location>
</feature>
<evidence type="ECO:0000256" key="5">
    <source>
        <dbReference type="SAM" id="Phobius"/>
    </source>
</evidence>
<dbReference type="Proteomes" id="UP000243507">
    <property type="component" value="Unassembled WGS sequence"/>
</dbReference>
<feature type="transmembrane region" description="Helical" evidence="5">
    <location>
        <begin position="99"/>
        <end position="122"/>
    </location>
</feature>
<dbReference type="InterPro" id="IPR004710">
    <property type="entry name" value="Bilac:Na_transpt"/>
</dbReference>
<dbReference type="EMBL" id="NTJD01000003">
    <property type="protein sequence ID" value="PCD77182.1"/>
    <property type="molecule type" value="Genomic_DNA"/>
</dbReference>
<keyword evidence="3 5" id="KW-1133">Transmembrane helix</keyword>